<dbReference type="Pfam" id="PF00023">
    <property type="entry name" value="Ank"/>
    <property type="match status" value="1"/>
</dbReference>
<feature type="repeat" description="ANK" evidence="3">
    <location>
        <begin position="184"/>
        <end position="206"/>
    </location>
</feature>
<evidence type="ECO:0000256" key="1">
    <source>
        <dbReference type="ARBA" id="ARBA00022737"/>
    </source>
</evidence>
<name>A0A667YNV0_9TELE</name>
<dbReference type="Pfam" id="PF12796">
    <property type="entry name" value="Ank_2"/>
    <property type="match status" value="3"/>
</dbReference>
<evidence type="ECO:0000313" key="4">
    <source>
        <dbReference type="Ensembl" id="ENSMMDP00005029602.1"/>
    </source>
</evidence>
<accession>A0A667YNV0</accession>
<reference evidence="4" key="3">
    <citation type="submission" date="2025-09" db="UniProtKB">
        <authorList>
            <consortium name="Ensembl"/>
        </authorList>
    </citation>
    <scope>IDENTIFICATION</scope>
</reference>
<keyword evidence="2 3" id="KW-0040">ANK repeat</keyword>
<dbReference type="PRINTS" id="PR01415">
    <property type="entry name" value="ANKYRIN"/>
</dbReference>
<feature type="repeat" description="ANK" evidence="3">
    <location>
        <begin position="216"/>
        <end position="248"/>
    </location>
</feature>
<dbReference type="PROSITE" id="PS50297">
    <property type="entry name" value="ANK_REP_REGION"/>
    <property type="match status" value="7"/>
</dbReference>
<keyword evidence="5" id="KW-1185">Reference proteome</keyword>
<proteinExistence type="predicted"/>
<dbReference type="InterPro" id="IPR036770">
    <property type="entry name" value="Ankyrin_rpt-contain_sf"/>
</dbReference>
<evidence type="ECO:0000313" key="5">
    <source>
        <dbReference type="Proteomes" id="UP000472263"/>
    </source>
</evidence>
<feature type="repeat" description="ANK" evidence="3">
    <location>
        <begin position="309"/>
        <end position="341"/>
    </location>
</feature>
<sequence>MLAEPRLYQRIKAYVGSVNESIGDTRRQLIGYLLERDELEMSKMTDQTAFQKTYNSLTTKERKTQKEDGCTVPISKSETLKAAQKNPEKLFSVIASGGELSGVKELLNNIDTDTVNSSSETLLHVAAEHGRLSVIKLLLHKGARLDLQDSNGHTALHRAASRGHTEVVRALIKVGAPIYTLDTLGQTPIHLAAKNEQLNTVRALVKEETGHSQNKTQDSFLHMAAKEDNWRLAELLLQSGAAVNTRNQLKKSALFCAVTGGNERTVTVLLNAGAEFDQGVINEAIKLNHGSILHLLLAKQAKLDATLPNLLSALHLAVQSGSVPIVQALLDKGLHPSTAGPKAHTPLHLAAHHNRPQLSGLLLKAGAQVNAVDQDGLTPLHIASQQGHAETVIQLLQGGADPGAQDRLGRTALHWAASAQGQNPAVDLLLSHQATHLSDPADLTGWARYRTVPRPAILMPTDGAAACAGQYGSLENWRFPPPPPPPPPPTTTIRSTPWQKVVPARMFRSMKLSIHLISSWSFWK</sequence>
<dbReference type="PROSITE" id="PS50088">
    <property type="entry name" value="ANK_REPEAT"/>
    <property type="match status" value="7"/>
</dbReference>
<dbReference type="GeneTree" id="ENSGT00940000165489"/>
<dbReference type="InParanoid" id="A0A667YNV0"/>
<feature type="repeat" description="ANK" evidence="3">
    <location>
        <begin position="118"/>
        <end position="150"/>
    </location>
</feature>
<feature type="repeat" description="ANK" evidence="3">
    <location>
        <begin position="342"/>
        <end position="374"/>
    </location>
</feature>
<feature type="repeat" description="ANK" evidence="3">
    <location>
        <begin position="151"/>
        <end position="183"/>
    </location>
</feature>
<dbReference type="SUPFAM" id="SSF48403">
    <property type="entry name" value="Ankyrin repeat"/>
    <property type="match status" value="1"/>
</dbReference>
<dbReference type="Proteomes" id="UP000472263">
    <property type="component" value="Chromosome 4"/>
</dbReference>
<dbReference type="PANTHER" id="PTHR24198">
    <property type="entry name" value="ANKYRIN REPEAT AND PROTEIN KINASE DOMAIN-CONTAINING PROTEIN"/>
    <property type="match status" value="1"/>
</dbReference>
<reference evidence="4" key="2">
    <citation type="submission" date="2025-08" db="UniProtKB">
        <authorList>
            <consortium name="Ensembl"/>
        </authorList>
    </citation>
    <scope>IDENTIFICATION</scope>
</reference>
<dbReference type="Gene3D" id="1.25.40.20">
    <property type="entry name" value="Ankyrin repeat-containing domain"/>
    <property type="match status" value="4"/>
</dbReference>
<organism evidence="4 5">
    <name type="scientific">Myripristis murdjan</name>
    <name type="common">pinecone soldierfish</name>
    <dbReference type="NCBI Taxonomy" id="586833"/>
    <lineage>
        <taxon>Eukaryota</taxon>
        <taxon>Metazoa</taxon>
        <taxon>Chordata</taxon>
        <taxon>Craniata</taxon>
        <taxon>Vertebrata</taxon>
        <taxon>Euteleostomi</taxon>
        <taxon>Actinopterygii</taxon>
        <taxon>Neopterygii</taxon>
        <taxon>Teleostei</taxon>
        <taxon>Neoteleostei</taxon>
        <taxon>Acanthomorphata</taxon>
        <taxon>Holocentriformes</taxon>
        <taxon>Holocentridae</taxon>
        <taxon>Myripristis</taxon>
    </lineage>
</organism>
<reference evidence="4" key="1">
    <citation type="submission" date="2019-06" db="EMBL/GenBank/DDBJ databases">
        <authorList>
            <consortium name="Wellcome Sanger Institute Data Sharing"/>
        </authorList>
    </citation>
    <scope>NUCLEOTIDE SEQUENCE [LARGE SCALE GENOMIC DNA]</scope>
</reference>
<evidence type="ECO:0000256" key="3">
    <source>
        <dbReference type="PROSITE-ProRule" id="PRU00023"/>
    </source>
</evidence>
<dbReference type="PANTHER" id="PTHR24198:SF194">
    <property type="entry name" value="INVERSIN-A"/>
    <property type="match status" value="1"/>
</dbReference>
<dbReference type="InterPro" id="IPR002110">
    <property type="entry name" value="Ankyrin_rpt"/>
</dbReference>
<protein>
    <submittedName>
        <fullName evidence="4">CARD- and ANK-containing Inflammasome Adaptor Protein</fullName>
    </submittedName>
</protein>
<keyword evidence="1" id="KW-0677">Repeat</keyword>
<dbReference type="AlphaFoldDB" id="A0A667YNV0"/>
<dbReference type="GO" id="GO:0045087">
    <property type="term" value="P:innate immune response"/>
    <property type="evidence" value="ECO:0007669"/>
    <property type="project" value="Ensembl"/>
</dbReference>
<dbReference type="Ensembl" id="ENSMMDT00005030296.1">
    <property type="protein sequence ID" value="ENSMMDP00005029602.1"/>
    <property type="gene ID" value="ENSMMDG00005014071.1"/>
</dbReference>
<dbReference type="SMART" id="SM00248">
    <property type="entry name" value="ANK"/>
    <property type="match status" value="9"/>
</dbReference>
<evidence type="ECO:0000256" key="2">
    <source>
        <dbReference type="ARBA" id="ARBA00023043"/>
    </source>
</evidence>
<feature type="repeat" description="ANK" evidence="3">
    <location>
        <begin position="375"/>
        <end position="407"/>
    </location>
</feature>